<dbReference type="AlphaFoldDB" id="W4LWG8"/>
<evidence type="ECO:0000313" key="2">
    <source>
        <dbReference type="Proteomes" id="UP000019141"/>
    </source>
</evidence>
<dbReference type="InterPro" id="IPR029060">
    <property type="entry name" value="PIN-like_dom_sf"/>
</dbReference>
<organism evidence="1 2">
    <name type="scientific">Entotheonella factor</name>
    <dbReference type="NCBI Taxonomy" id="1429438"/>
    <lineage>
        <taxon>Bacteria</taxon>
        <taxon>Pseudomonadati</taxon>
        <taxon>Nitrospinota/Tectimicrobiota group</taxon>
        <taxon>Candidatus Tectimicrobiota</taxon>
        <taxon>Candidatus Entotheonellia</taxon>
        <taxon>Candidatus Entotheonellales</taxon>
        <taxon>Candidatus Entotheonellaceae</taxon>
        <taxon>Candidatus Entotheonella</taxon>
    </lineage>
</organism>
<dbReference type="PANTHER" id="PTHR39550">
    <property type="entry name" value="SLL0658 PROTEIN"/>
    <property type="match status" value="1"/>
</dbReference>
<dbReference type="InterPro" id="IPR021799">
    <property type="entry name" value="PIN-like_prokaryotic"/>
</dbReference>
<name>W4LWG8_ENTF1</name>
<dbReference type="SUPFAM" id="SSF88723">
    <property type="entry name" value="PIN domain-like"/>
    <property type="match status" value="1"/>
</dbReference>
<reference evidence="1 2" key="1">
    <citation type="journal article" date="2014" name="Nature">
        <title>An environmental bacterial taxon with a large and distinct metabolic repertoire.</title>
        <authorList>
            <person name="Wilson M.C."/>
            <person name="Mori T."/>
            <person name="Ruckert C."/>
            <person name="Uria A.R."/>
            <person name="Helf M.J."/>
            <person name="Takada K."/>
            <person name="Gernert C."/>
            <person name="Steffens U.A."/>
            <person name="Heycke N."/>
            <person name="Schmitt S."/>
            <person name="Rinke C."/>
            <person name="Helfrich E.J."/>
            <person name="Brachmann A.O."/>
            <person name="Gurgui C."/>
            <person name="Wakimoto T."/>
            <person name="Kracht M."/>
            <person name="Crusemann M."/>
            <person name="Hentschel U."/>
            <person name="Abe I."/>
            <person name="Matsunaga S."/>
            <person name="Kalinowski J."/>
            <person name="Takeyama H."/>
            <person name="Piel J."/>
        </authorList>
    </citation>
    <scope>NUCLEOTIDE SEQUENCE [LARGE SCALE GENOMIC DNA]</scope>
    <source>
        <strain evidence="2">TSY1</strain>
    </source>
</reference>
<comment type="caution">
    <text evidence="1">The sequence shown here is derived from an EMBL/GenBank/DDBJ whole genome shotgun (WGS) entry which is preliminary data.</text>
</comment>
<dbReference type="EMBL" id="AZHW01000142">
    <property type="protein sequence ID" value="ETX02454.1"/>
    <property type="molecule type" value="Genomic_DNA"/>
</dbReference>
<sequence>MTLIVDTTILSNFSFARRPDLLRADSLERIVTTTQVMDEYQDGVEKHLVPLSDWHWLSILTLDTPEEIRLFNQLHQRLGAGESSCLSLAMYREFMVLTDDSDARRWAHRSEIPVSGTIGLLVQLVQGKAITLKEANGLLTVMREHGYYAPIASLDELIS</sequence>
<gene>
    <name evidence="1" type="ORF">ETSY1_03530</name>
</gene>
<proteinExistence type="predicted"/>
<protein>
    <recommendedName>
        <fullName evidence="3">PIN domain-containing protein</fullName>
    </recommendedName>
</protein>
<dbReference type="HOGENOM" id="CLU_115769_2_1_7"/>
<evidence type="ECO:0000313" key="1">
    <source>
        <dbReference type="EMBL" id="ETX02454.1"/>
    </source>
</evidence>
<dbReference type="Pfam" id="PF11848">
    <property type="entry name" value="DUF3368"/>
    <property type="match status" value="1"/>
</dbReference>
<evidence type="ECO:0008006" key="3">
    <source>
        <dbReference type="Google" id="ProtNLM"/>
    </source>
</evidence>
<dbReference type="PANTHER" id="PTHR39550:SF1">
    <property type="entry name" value="SLL0658 PROTEIN"/>
    <property type="match status" value="1"/>
</dbReference>
<keyword evidence="2" id="KW-1185">Reference proteome</keyword>
<accession>W4LWG8</accession>
<dbReference type="Proteomes" id="UP000019141">
    <property type="component" value="Unassembled WGS sequence"/>
</dbReference>